<name>A0A835CIR8_9FABA</name>
<reference evidence="1" key="1">
    <citation type="submission" date="2020-09" db="EMBL/GenBank/DDBJ databases">
        <title>Genome-Enabled Discovery of Anthraquinone Biosynthesis in Senna tora.</title>
        <authorList>
            <person name="Kang S.-H."/>
            <person name="Pandey R.P."/>
            <person name="Lee C.-M."/>
            <person name="Sim J.-S."/>
            <person name="Jeong J.-T."/>
            <person name="Choi B.-S."/>
            <person name="Jung M."/>
            <person name="Ginzburg D."/>
            <person name="Zhao K."/>
            <person name="Won S.Y."/>
            <person name="Oh T.-J."/>
            <person name="Yu Y."/>
            <person name="Kim N.-H."/>
            <person name="Lee O.R."/>
            <person name="Lee T.-H."/>
            <person name="Bashyal P."/>
            <person name="Kim T.-S."/>
            <person name="Lee W.-H."/>
            <person name="Kawkins C."/>
            <person name="Kim C.-K."/>
            <person name="Kim J.S."/>
            <person name="Ahn B.O."/>
            <person name="Rhee S.Y."/>
            <person name="Sohng J.K."/>
        </authorList>
    </citation>
    <scope>NUCLEOTIDE SEQUENCE</scope>
    <source>
        <tissue evidence="1">Leaf</tissue>
    </source>
</reference>
<gene>
    <name evidence="1" type="ORF">G2W53_003813</name>
</gene>
<keyword evidence="2" id="KW-1185">Reference proteome</keyword>
<evidence type="ECO:0000313" key="2">
    <source>
        <dbReference type="Proteomes" id="UP000634136"/>
    </source>
</evidence>
<dbReference type="Proteomes" id="UP000634136">
    <property type="component" value="Unassembled WGS sequence"/>
</dbReference>
<dbReference type="AlphaFoldDB" id="A0A835CIR8"/>
<protein>
    <submittedName>
        <fullName evidence="1">Uncharacterized protein</fullName>
    </submittedName>
</protein>
<accession>A0A835CIR8</accession>
<comment type="caution">
    <text evidence="1">The sequence shown here is derived from an EMBL/GenBank/DDBJ whole genome shotgun (WGS) entry which is preliminary data.</text>
</comment>
<dbReference type="EMBL" id="JAAIUW010000002">
    <property type="protein sequence ID" value="KAF7841515.1"/>
    <property type="molecule type" value="Genomic_DNA"/>
</dbReference>
<proteinExistence type="predicted"/>
<evidence type="ECO:0000313" key="1">
    <source>
        <dbReference type="EMBL" id="KAF7841515.1"/>
    </source>
</evidence>
<sequence length="59" mass="6840">MGLTIAWKECEVMYEYILDQNSRLNLKTIEEVQVNRVVAQVSQTNYFALYFGNLSGFNS</sequence>
<organism evidence="1 2">
    <name type="scientific">Senna tora</name>
    <dbReference type="NCBI Taxonomy" id="362788"/>
    <lineage>
        <taxon>Eukaryota</taxon>
        <taxon>Viridiplantae</taxon>
        <taxon>Streptophyta</taxon>
        <taxon>Embryophyta</taxon>
        <taxon>Tracheophyta</taxon>
        <taxon>Spermatophyta</taxon>
        <taxon>Magnoliopsida</taxon>
        <taxon>eudicotyledons</taxon>
        <taxon>Gunneridae</taxon>
        <taxon>Pentapetalae</taxon>
        <taxon>rosids</taxon>
        <taxon>fabids</taxon>
        <taxon>Fabales</taxon>
        <taxon>Fabaceae</taxon>
        <taxon>Caesalpinioideae</taxon>
        <taxon>Cassia clade</taxon>
        <taxon>Senna</taxon>
    </lineage>
</organism>